<dbReference type="Proteomes" id="UP000018144">
    <property type="component" value="Unassembled WGS sequence"/>
</dbReference>
<protein>
    <recommendedName>
        <fullName evidence="4">DUF1772-domain-containing protein</fullName>
    </recommendedName>
</protein>
<dbReference type="EMBL" id="HF935243">
    <property type="protein sequence ID" value="CCX05279.1"/>
    <property type="molecule type" value="Genomic_DNA"/>
</dbReference>
<evidence type="ECO:0008006" key="4">
    <source>
        <dbReference type="Google" id="ProtNLM"/>
    </source>
</evidence>
<keyword evidence="3" id="KW-1185">Reference proteome</keyword>
<gene>
    <name evidence="2" type="ORF">PCON_04866</name>
</gene>
<keyword evidence="1" id="KW-0812">Transmembrane</keyword>
<dbReference type="OrthoDB" id="5365868at2759"/>
<proteinExistence type="predicted"/>
<keyword evidence="1" id="KW-0472">Membrane</keyword>
<accession>U4KZX9</accession>
<feature type="transmembrane region" description="Helical" evidence="1">
    <location>
        <begin position="184"/>
        <end position="203"/>
    </location>
</feature>
<keyword evidence="1" id="KW-1133">Transmembrane helix</keyword>
<evidence type="ECO:0000313" key="2">
    <source>
        <dbReference type="EMBL" id="CCX05279.1"/>
    </source>
</evidence>
<evidence type="ECO:0000256" key="1">
    <source>
        <dbReference type="SAM" id="Phobius"/>
    </source>
</evidence>
<organism evidence="2 3">
    <name type="scientific">Pyronema omphalodes (strain CBS 100304)</name>
    <name type="common">Pyronema confluens</name>
    <dbReference type="NCBI Taxonomy" id="1076935"/>
    <lineage>
        <taxon>Eukaryota</taxon>
        <taxon>Fungi</taxon>
        <taxon>Dikarya</taxon>
        <taxon>Ascomycota</taxon>
        <taxon>Pezizomycotina</taxon>
        <taxon>Pezizomycetes</taxon>
        <taxon>Pezizales</taxon>
        <taxon>Pyronemataceae</taxon>
        <taxon>Pyronema</taxon>
    </lineage>
</organism>
<feature type="transmembrane region" description="Helical" evidence="1">
    <location>
        <begin position="67"/>
        <end position="86"/>
    </location>
</feature>
<feature type="transmembrane region" description="Helical" evidence="1">
    <location>
        <begin position="122"/>
        <end position="139"/>
    </location>
</feature>
<evidence type="ECO:0000313" key="3">
    <source>
        <dbReference type="Proteomes" id="UP000018144"/>
    </source>
</evidence>
<reference evidence="2 3" key="1">
    <citation type="journal article" date="2013" name="PLoS Genet.">
        <title>The genome and development-dependent transcriptomes of Pyronema confluens: a window into fungal evolution.</title>
        <authorList>
            <person name="Traeger S."/>
            <person name="Altegoer F."/>
            <person name="Freitag M."/>
            <person name="Gabaldon T."/>
            <person name="Kempken F."/>
            <person name="Kumar A."/>
            <person name="Marcet-Houben M."/>
            <person name="Poggeler S."/>
            <person name="Stajich J.E."/>
            <person name="Nowrousian M."/>
        </authorList>
    </citation>
    <scope>NUCLEOTIDE SEQUENCE [LARGE SCALE GENOMIC DNA]</scope>
    <source>
        <strain evidence="3">CBS 100304</strain>
        <tissue evidence="2">Vegetative mycelium</tissue>
    </source>
</reference>
<sequence>MSTTPTANTLLPPAVRVAKILGTVGAAYAAGAMLQTSLHTLPSLPVTSARDLALTLDNLRSRMSRPLLLITSASAGAYAFIAYFLYANEPLSIPLASVSFAQGSFLPHAEATHVLIGAGWEIYAAAAAALGAIMPWQLLGAQRVEGRIQAAGEGIKVAEQRGLKTAVVDTENTKQDLEGWQMAVGVKGALAAVGALVGGYAAAWL</sequence>
<name>U4KZX9_PYROM</name>
<dbReference type="AlphaFoldDB" id="U4KZX9"/>